<accession>A0A1S1JVI8</accession>
<name>A0A1S1JVI8_9MYCO</name>
<dbReference type="NCBIfam" id="NF005720">
    <property type="entry name" value="PRK07538.1"/>
    <property type="match status" value="1"/>
</dbReference>
<dbReference type="GO" id="GO:0071949">
    <property type="term" value="F:FAD binding"/>
    <property type="evidence" value="ECO:0007669"/>
    <property type="project" value="InterPro"/>
</dbReference>
<evidence type="ECO:0000256" key="1">
    <source>
        <dbReference type="ARBA" id="ARBA00023002"/>
    </source>
</evidence>
<dbReference type="Gene3D" id="3.50.50.60">
    <property type="entry name" value="FAD/NAD(P)-binding domain"/>
    <property type="match status" value="1"/>
</dbReference>
<feature type="domain" description="FAD-binding" evidence="3">
    <location>
        <begin position="6"/>
        <end position="344"/>
    </location>
</feature>
<dbReference type="RefSeq" id="WP_070946441.1">
    <property type="nucleotide sequence ID" value="NZ_MLCL01000052.1"/>
</dbReference>
<gene>
    <name evidence="4" type="ORF">BKG61_23590</name>
</gene>
<keyword evidence="2" id="KW-0503">Monooxygenase</keyword>
<organism evidence="4 5">
    <name type="scientific">Mycobacterium syngnathidarum</name>
    <dbReference type="NCBI Taxonomy" id="1908205"/>
    <lineage>
        <taxon>Bacteria</taxon>
        <taxon>Bacillati</taxon>
        <taxon>Actinomycetota</taxon>
        <taxon>Actinomycetes</taxon>
        <taxon>Mycobacteriales</taxon>
        <taxon>Mycobacteriaceae</taxon>
        <taxon>Mycobacterium</taxon>
    </lineage>
</organism>
<dbReference type="SUPFAM" id="SSF54373">
    <property type="entry name" value="FAD-linked reductases, C-terminal domain"/>
    <property type="match status" value="1"/>
</dbReference>
<dbReference type="AlphaFoldDB" id="A0A1S1JVI8"/>
<evidence type="ECO:0000313" key="5">
    <source>
        <dbReference type="Proteomes" id="UP000179636"/>
    </source>
</evidence>
<accession>A0A1Q9WB19</accession>
<evidence type="ECO:0000256" key="2">
    <source>
        <dbReference type="ARBA" id="ARBA00023033"/>
    </source>
</evidence>
<dbReference type="InterPro" id="IPR050493">
    <property type="entry name" value="FAD-dep_Monooxygenase_BioMet"/>
</dbReference>
<keyword evidence="1" id="KW-0560">Oxidoreductase</keyword>
<dbReference type="Gene3D" id="3.30.9.30">
    <property type="match status" value="1"/>
</dbReference>
<keyword evidence="5" id="KW-1185">Reference proteome</keyword>
<dbReference type="Pfam" id="PF01494">
    <property type="entry name" value="FAD_binding_3"/>
    <property type="match status" value="1"/>
</dbReference>
<dbReference type="STRING" id="1908205.BKG60_14145"/>
<dbReference type="SUPFAM" id="SSF51905">
    <property type="entry name" value="FAD/NAD(P)-binding domain"/>
    <property type="match status" value="1"/>
</dbReference>
<sequence>MSTEPIVIAGAGIGGLTTALALHARGFRVQILDSARELRPLGVGINLLPHAVRELTDFGLGEALPAMSANPAVIDFYRSDGALLFREPRGIEGGYGHPQCSVHRGRLQMLLLDAVRSRLGPDAVHTGTRVTGFNDRRRAVVVHTTAGDVCGAALVGADGIGSRVRAILHPGPDPLLTSGVTMYRGAARMTPFRDGRTMAIIKGANGIDLITYPIGGHEVNWVAQVPDHPPGPLPGAAQWNAPATAEDVLPHLAGWRLDWLDPVELLASTADIFSYPMVDKDPLPHWGRGPVTLLGDAAHPMYPVGANGASQAIVDARVLADHVATDGIAGLSGYEDERRRETADVIAANRDMHGTGAARTADELDLITRRYRTETARSAR</sequence>
<dbReference type="InterPro" id="IPR036188">
    <property type="entry name" value="FAD/NAD-bd_sf"/>
</dbReference>
<proteinExistence type="predicted"/>
<dbReference type="PANTHER" id="PTHR13789:SF268">
    <property type="entry name" value="5-METHYLPHENAZINE-1-CARBOXYLATE 1-MONOOXYGENASE"/>
    <property type="match status" value="1"/>
</dbReference>
<dbReference type="EMBL" id="MLHV01000027">
    <property type="protein sequence ID" value="OHT92644.1"/>
    <property type="molecule type" value="Genomic_DNA"/>
</dbReference>
<dbReference type="GO" id="GO:0004497">
    <property type="term" value="F:monooxygenase activity"/>
    <property type="evidence" value="ECO:0007669"/>
    <property type="project" value="UniProtKB-KW"/>
</dbReference>
<dbReference type="InterPro" id="IPR002938">
    <property type="entry name" value="FAD-bd"/>
</dbReference>
<evidence type="ECO:0000259" key="3">
    <source>
        <dbReference type="Pfam" id="PF01494"/>
    </source>
</evidence>
<protein>
    <submittedName>
        <fullName evidence="4">Flavin-dependent oxidoreductase</fullName>
    </submittedName>
</protein>
<comment type="caution">
    <text evidence="4">The sequence shown here is derived from an EMBL/GenBank/DDBJ whole genome shotgun (WGS) entry which is preliminary data.</text>
</comment>
<dbReference type="OrthoDB" id="4568714at2"/>
<reference evidence="4 5" key="1">
    <citation type="submission" date="2016-10" db="EMBL/GenBank/DDBJ databases">
        <title>Evaluation of Human, Animal and Environmental Mycobacterium chelonae Isolates by Core Genome Phylogenomic Analysis, Targeted Gene Comparison, and Anti-microbial Susceptibility Patterns: A Tale of Mistaken Identities.</title>
        <authorList>
            <person name="Fogelson S.B."/>
            <person name="Camus A.C."/>
            <person name="Lorenz W."/>
            <person name="Vasireddy R."/>
            <person name="Vasireddy S."/>
            <person name="Smith T."/>
            <person name="Brown-Elliott B.A."/>
            <person name="Wallace R.J.Jr."/>
            <person name="Hasan N.A."/>
            <person name="Reischl U."/>
            <person name="Sanchez S."/>
        </authorList>
    </citation>
    <scope>NUCLEOTIDE SEQUENCE [LARGE SCALE GENOMIC DNA]</scope>
    <source>
        <strain evidence="4 5">24999</strain>
    </source>
</reference>
<dbReference type="PANTHER" id="PTHR13789">
    <property type="entry name" value="MONOOXYGENASE"/>
    <property type="match status" value="1"/>
</dbReference>
<evidence type="ECO:0000313" key="4">
    <source>
        <dbReference type="EMBL" id="OHT92644.1"/>
    </source>
</evidence>
<dbReference type="PRINTS" id="PR00420">
    <property type="entry name" value="RNGMNOXGNASE"/>
</dbReference>
<dbReference type="Proteomes" id="UP000179636">
    <property type="component" value="Unassembled WGS sequence"/>
</dbReference>